<dbReference type="KEGG" id="dpd:Deipe_3087"/>
<dbReference type="PATRIC" id="fig|937777.3.peg.3103"/>
<keyword evidence="2" id="KW-1185">Reference proteome</keyword>
<dbReference type="RefSeq" id="WP_015236834.1">
    <property type="nucleotide sequence ID" value="NC_019793.1"/>
</dbReference>
<reference evidence="2" key="1">
    <citation type="submission" date="2012-03" db="EMBL/GenBank/DDBJ databases">
        <title>Complete sequence of chromosome of Deinococcus peraridilitoris DSM 19664.</title>
        <authorList>
            <person name="Lucas S."/>
            <person name="Copeland A."/>
            <person name="Lapidus A."/>
            <person name="Glavina del Rio T."/>
            <person name="Dalin E."/>
            <person name="Tice H."/>
            <person name="Bruce D."/>
            <person name="Goodwin L."/>
            <person name="Pitluck S."/>
            <person name="Peters L."/>
            <person name="Mikhailova N."/>
            <person name="Lu M."/>
            <person name="Kyrpides N."/>
            <person name="Mavromatis K."/>
            <person name="Ivanova N."/>
            <person name="Brettin T."/>
            <person name="Detter J.C."/>
            <person name="Han C."/>
            <person name="Larimer F."/>
            <person name="Land M."/>
            <person name="Hauser L."/>
            <person name="Markowitz V."/>
            <person name="Cheng J.-F."/>
            <person name="Hugenholtz P."/>
            <person name="Woyke T."/>
            <person name="Wu D."/>
            <person name="Pukall R."/>
            <person name="Steenblock K."/>
            <person name="Brambilla E."/>
            <person name="Klenk H.-P."/>
            <person name="Eisen J.A."/>
        </authorList>
    </citation>
    <scope>NUCLEOTIDE SEQUENCE [LARGE SCALE GENOMIC DNA]</scope>
    <source>
        <strain evidence="2">DSM 19664 / LMG 22246 / CIP 109416 / KR-200</strain>
    </source>
</reference>
<gene>
    <name evidence="1" type="ordered locus">Deipe_3087</name>
</gene>
<organism evidence="1 2">
    <name type="scientific">Deinococcus peraridilitoris (strain DSM 19664 / LMG 22246 / CIP 109416 / KR-200)</name>
    <dbReference type="NCBI Taxonomy" id="937777"/>
    <lineage>
        <taxon>Bacteria</taxon>
        <taxon>Thermotogati</taxon>
        <taxon>Deinococcota</taxon>
        <taxon>Deinococci</taxon>
        <taxon>Deinococcales</taxon>
        <taxon>Deinococcaceae</taxon>
        <taxon>Deinococcus</taxon>
    </lineage>
</organism>
<evidence type="ECO:0000313" key="1">
    <source>
        <dbReference type="EMBL" id="AFZ68535.1"/>
    </source>
</evidence>
<accession>L0A689</accession>
<dbReference type="STRING" id="937777.Deipe_3087"/>
<dbReference type="EMBL" id="CP003382">
    <property type="protein sequence ID" value="AFZ68535.1"/>
    <property type="molecule type" value="Genomic_DNA"/>
</dbReference>
<dbReference type="Proteomes" id="UP000010467">
    <property type="component" value="Chromosome"/>
</dbReference>
<dbReference type="HOGENOM" id="CLU_1955980_0_0_0"/>
<name>L0A689_DEIPD</name>
<protein>
    <submittedName>
        <fullName evidence="1">Uncharacterized protein</fullName>
    </submittedName>
</protein>
<sequence length="128" mass="14592">MLRLHKTLDEVIAFLVPEGTALPRVMLASTRDALNGADVRELTPDEWPLVTVRGLHGRALDQVTVVFDPVESPLPLPERGEMMVVMLRWRAPRIAADTRAGGEHHIMRRERKAASKFEQRLRELRKKP</sequence>
<proteinExistence type="predicted"/>
<evidence type="ECO:0000313" key="2">
    <source>
        <dbReference type="Proteomes" id="UP000010467"/>
    </source>
</evidence>
<dbReference type="AlphaFoldDB" id="L0A689"/>